<comment type="caution">
    <text evidence="2">The sequence shown here is derived from an EMBL/GenBank/DDBJ whole genome shotgun (WGS) entry which is preliminary data.</text>
</comment>
<proteinExistence type="predicted"/>
<organism evidence="2 3">
    <name type="scientific">Ruegeria haliotis</name>
    <dbReference type="NCBI Taxonomy" id="2747601"/>
    <lineage>
        <taxon>Bacteria</taxon>
        <taxon>Pseudomonadati</taxon>
        <taxon>Pseudomonadota</taxon>
        <taxon>Alphaproteobacteria</taxon>
        <taxon>Rhodobacterales</taxon>
        <taxon>Roseobacteraceae</taxon>
        <taxon>Ruegeria</taxon>
    </lineage>
</organism>
<evidence type="ECO:0000313" key="3">
    <source>
        <dbReference type="Proteomes" id="UP000630805"/>
    </source>
</evidence>
<protein>
    <submittedName>
        <fullName evidence="2">Uncharacterized protein</fullName>
    </submittedName>
</protein>
<feature type="transmembrane region" description="Helical" evidence="1">
    <location>
        <begin position="229"/>
        <end position="253"/>
    </location>
</feature>
<dbReference type="Proteomes" id="UP000630805">
    <property type="component" value="Unassembled WGS sequence"/>
</dbReference>
<sequence>MPGVEACLRKEPGEHASELAWCDPSNFMGRKLGETAIRWMDGYHLTFRSFDKQWIEVLVEHEEGAKPVFLIGDEKIDNGSVLRIPFYHDYGRTVIPVRGIATIGEVPSATDSLLLQEGRYEIRQELGLLWKYPNVVKQGTFFPGDRVSFAVQPKPGWRRWFGLAQTAGDTSKDVPAQMFIADLDPKDNGVDLVATTELKYSALCLDRVGVIEKRKCLPVSPTERLKEDAFPVALATILGLIGSLVALANAYILPTPRPKS</sequence>
<keyword evidence="3" id="KW-1185">Reference proteome</keyword>
<evidence type="ECO:0000313" key="2">
    <source>
        <dbReference type="EMBL" id="NVO58197.1"/>
    </source>
</evidence>
<keyword evidence="1" id="KW-0472">Membrane</keyword>
<name>A0ABX2PVI8_9RHOB</name>
<keyword evidence="1" id="KW-0812">Transmembrane</keyword>
<reference evidence="2 3" key="1">
    <citation type="submission" date="2020-06" db="EMBL/GenBank/DDBJ databases">
        <authorList>
            <person name="Cao W.R."/>
        </authorList>
    </citation>
    <scope>NUCLEOTIDE SEQUENCE [LARGE SCALE GENOMIC DNA]</scope>
    <source>
        <strain evidence="2 3">B1Z28</strain>
    </source>
</reference>
<accession>A0ABX2PVI8</accession>
<dbReference type="EMBL" id="JABXWT010000020">
    <property type="protein sequence ID" value="NVO58197.1"/>
    <property type="molecule type" value="Genomic_DNA"/>
</dbReference>
<gene>
    <name evidence="2" type="ORF">HW561_20600</name>
</gene>
<evidence type="ECO:0000256" key="1">
    <source>
        <dbReference type="SAM" id="Phobius"/>
    </source>
</evidence>
<keyword evidence="1" id="KW-1133">Transmembrane helix</keyword>
<dbReference type="RefSeq" id="WP_176867242.1">
    <property type="nucleotide sequence ID" value="NZ_JABXWT010000020.1"/>
</dbReference>